<protein>
    <recommendedName>
        <fullName evidence="2">Reverse transcriptase domain-containing protein</fullName>
    </recommendedName>
</protein>
<dbReference type="PANTHER" id="PTHR34047:SF8">
    <property type="entry name" value="PROTEIN YKFC"/>
    <property type="match status" value="1"/>
</dbReference>
<reference evidence="3" key="2">
    <citation type="submission" date="2023-01" db="EMBL/GenBank/DDBJ databases">
        <title>Draft genome sequence of Algimonas ampicilliniresistens strain NBRC 108219.</title>
        <authorList>
            <person name="Sun Q."/>
            <person name="Mori K."/>
        </authorList>
    </citation>
    <scope>NUCLEOTIDE SEQUENCE</scope>
    <source>
        <strain evidence="3">NBRC 108219</strain>
    </source>
</reference>
<dbReference type="InterPro" id="IPR000477">
    <property type="entry name" value="RT_dom"/>
</dbReference>
<keyword evidence="4" id="KW-1185">Reference proteome</keyword>
<evidence type="ECO:0000313" key="4">
    <source>
        <dbReference type="Proteomes" id="UP001161391"/>
    </source>
</evidence>
<feature type="domain" description="Reverse transcriptase" evidence="2">
    <location>
        <begin position="1"/>
        <end position="263"/>
    </location>
</feature>
<evidence type="ECO:0000259" key="2">
    <source>
        <dbReference type="PROSITE" id="PS50878"/>
    </source>
</evidence>
<evidence type="ECO:0000256" key="1">
    <source>
        <dbReference type="ARBA" id="ARBA00034120"/>
    </source>
</evidence>
<dbReference type="PANTHER" id="PTHR34047">
    <property type="entry name" value="NUCLEAR INTRON MATURASE 1, MITOCHONDRIAL-RELATED"/>
    <property type="match status" value="1"/>
</dbReference>
<proteinExistence type="inferred from homology"/>
<organism evidence="3 4">
    <name type="scientific">Algimonas ampicilliniresistens</name>
    <dbReference type="NCBI Taxonomy" id="1298735"/>
    <lineage>
        <taxon>Bacteria</taxon>
        <taxon>Pseudomonadati</taxon>
        <taxon>Pseudomonadota</taxon>
        <taxon>Alphaproteobacteria</taxon>
        <taxon>Maricaulales</taxon>
        <taxon>Robiginitomaculaceae</taxon>
        <taxon>Algimonas</taxon>
    </lineage>
</organism>
<comment type="caution">
    <text evidence="3">The sequence shown here is derived from an EMBL/GenBank/DDBJ whole genome shotgun (WGS) entry which is preliminary data.</text>
</comment>
<name>A0ABQ5V7F8_9PROT</name>
<sequence length="389" mass="45086">MPVSKIGGKNKSNIDFAKDAFDYISDLGNCIVVTADIKSYFDNIDHSKLKRIWCELLGTTRLPDDHYNVFRNVTSYRYMDYVEVCRQLGFFGQKTENREGFLIGRKQMPIKLADNNKLKELFSARDSRGGRLLKFNNFTRGIPQGSPISDVLANMYLLDFDARCQEFANDLAGKYFRYSDDILMVFPTPSEHTHSSVENYLRQEIELEGSHLTIQDRKFASLQYKTDGNRQHATPLSPLNAVTDKGNPRFKMANGLEYLGFRYDGHKIFVKNSTISNLYRKISKSALAEAMKHRKNYPNASEEELVKLMQFNTFFQKFGRVEEFEKPNKKSGKSYKHWTFRTYTLRASETFGPRGDKIMGQLSKCRELSKKKLEDKVRLVATWYPAQKM</sequence>
<accession>A0ABQ5V7F8</accession>
<dbReference type="SUPFAM" id="SSF56672">
    <property type="entry name" value="DNA/RNA polymerases"/>
    <property type="match status" value="1"/>
</dbReference>
<dbReference type="InterPro" id="IPR051083">
    <property type="entry name" value="GrpII_Intron_Splice-Mob/Def"/>
</dbReference>
<dbReference type="PROSITE" id="PS50878">
    <property type="entry name" value="RT_POL"/>
    <property type="match status" value="1"/>
</dbReference>
<dbReference type="InterPro" id="IPR043502">
    <property type="entry name" value="DNA/RNA_pol_sf"/>
</dbReference>
<comment type="similarity">
    <text evidence="1">Belongs to the bacterial reverse transcriptase family.</text>
</comment>
<dbReference type="EMBL" id="BSNK01000001">
    <property type="protein sequence ID" value="GLQ22595.1"/>
    <property type="molecule type" value="Genomic_DNA"/>
</dbReference>
<dbReference type="Proteomes" id="UP001161391">
    <property type="component" value="Unassembled WGS sequence"/>
</dbReference>
<evidence type="ECO:0000313" key="3">
    <source>
        <dbReference type="EMBL" id="GLQ22595.1"/>
    </source>
</evidence>
<gene>
    <name evidence="3" type="ORF">GCM10007853_04690</name>
</gene>
<reference evidence="3" key="1">
    <citation type="journal article" date="2014" name="Int. J. Syst. Evol. Microbiol.">
        <title>Complete genome of a new Firmicutes species belonging to the dominant human colonic microbiota ('Ruminococcus bicirculans') reveals two chromosomes and a selective capacity to utilize plant glucans.</title>
        <authorList>
            <consortium name="NISC Comparative Sequencing Program"/>
            <person name="Wegmann U."/>
            <person name="Louis P."/>
            <person name="Goesmann A."/>
            <person name="Henrissat B."/>
            <person name="Duncan S.H."/>
            <person name="Flint H.J."/>
        </authorList>
    </citation>
    <scope>NUCLEOTIDE SEQUENCE</scope>
    <source>
        <strain evidence="3">NBRC 108219</strain>
    </source>
</reference>